<reference evidence="2" key="1">
    <citation type="journal article" date="2002" name="Nature">
        <title>The genome sequence and structure of rice chromosome 1.</title>
        <authorList>
            <person name="Sasaki T."/>
            <person name="Matsumoto T."/>
            <person name="Yamamoto K."/>
            <person name="Sakata K."/>
            <person name="Baba T."/>
            <person name="Katayose Y."/>
            <person name="Wu J."/>
            <person name="Niimura Y."/>
            <person name="Cheng Z."/>
            <person name="Nagamura Y."/>
            <person name="Antonio B.A."/>
            <person name="Kanamori H."/>
            <person name="Hosokawa S."/>
            <person name="Masukawa M."/>
            <person name="Arikawa K."/>
            <person name="Chiden Y."/>
            <person name="Hayashi M."/>
            <person name="Okamoto M."/>
            <person name="Ando T."/>
            <person name="Aoki H."/>
            <person name="Arita K."/>
            <person name="Hamada M."/>
            <person name="Harada C."/>
            <person name="Hijishita S."/>
            <person name="Honda M."/>
            <person name="Ichikawa Y."/>
            <person name="Idonuma A."/>
            <person name="Iijima M."/>
            <person name="Ikeda M."/>
            <person name="Ikeno M."/>
            <person name="Itoh S."/>
            <person name="Itoh T."/>
            <person name="Itoh Y."/>
            <person name="Itoh Y."/>
            <person name="Iwabuchi A."/>
            <person name="Kamiya K."/>
            <person name="Karasawa W."/>
            <person name="Katagiri S."/>
            <person name="Kikuta A."/>
            <person name="Kobayashi N."/>
            <person name="Kono I."/>
            <person name="Machita K."/>
            <person name="Maehara T."/>
            <person name="Mizuno H."/>
            <person name="Mizubayashi T."/>
            <person name="Mukai Y."/>
            <person name="Nagasaki H."/>
            <person name="Nakashima M."/>
            <person name="Nakama Y."/>
            <person name="Nakamichi Y."/>
            <person name="Nakamura M."/>
            <person name="Namiki N."/>
            <person name="Negishi M."/>
            <person name="Ohta I."/>
            <person name="Ono N."/>
            <person name="Saji S."/>
            <person name="Sakai K."/>
            <person name="Shibata M."/>
            <person name="Shimokawa T."/>
            <person name="Shomura A."/>
            <person name="Song J."/>
            <person name="Takazaki Y."/>
            <person name="Terasawa K."/>
            <person name="Tsuji K."/>
            <person name="Waki K."/>
            <person name="Yamagata H."/>
            <person name="Yamane H."/>
            <person name="Yoshiki S."/>
            <person name="Yoshihara R."/>
            <person name="Yukawa K."/>
            <person name="Zhong H."/>
            <person name="Iwama H."/>
            <person name="Endo T."/>
            <person name="Ito H."/>
            <person name="Hahn J.H."/>
            <person name="Kim H.I."/>
            <person name="Eun M.Y."/>
            <person name="Yano M."/>
            <person name="Jiang J."/>
            <person name="Gojobori T."/>
        </authorList>
    </citation>
    <scope>NUCLEOTIDE SEQUENCE [LARGE SCALE GENOMIC DNA]</scope>
</reference>
<sequence length="217" mass="22087">MQAKAPGDQTRGALAGHAVRTAIGIRRGHRYRRLAKCNKRHAPFLSRTDSASDGRSPVLLLHPFAIISGAWAAAGWVLEPPAGEGALAGQAWGTLVTRRGAKGVVESARPRRRVGAGAAREGSGAATTAGRAPGGSREAAARQLDAAGGTTARVAASRDGRSAGVAARGTVVAVGRLGLGSSGGKGGEIAREREEDIRAYLDYPLGPPLATAMSLSE</sequence>
<evidence type="ECO:0000256" key="1">
    <source>
        <dbReference type="SAM" id="MobiDB-lite"/>
    </source>
</evidence>
<dbReference type="AlphaFoldDB" id="Q5N9T8"/>
<proteinExistence type="predicted"/>
<dbReference type="EMBL" id="AP003242">
    <property type="protein sequence ID" value="BAD81768.1"/>
    <property type="molecule type" value="Genomic_DNA"/>
</dbReference>
<feature type="region of interest" description="Disordered" evidence="1">
    <location>
        <begin position="103"/>
        <end position="138"/>
    </location>
</feature>
<protein>
    <submittedName>
        <fullName evidence="2">Uncharacterized protein</fullName>
    </submittedName>
</protein>
<accession>Q5N9T8</accession>
<name>Q5N9T8_ORYSJ</name>
<dbReference type="Proteomes" id="UP000817658">
    <property type="component" value="Chromosome 1"/>
</dbReference>
<feature type="compositionally biased region" description="Low complexity" evidence="1">
    <location>
        <begin position="115"/>
        <end position="137"/>
    </location>
</feature>
<evidence type="ECO:0000313" key="2">
    <source>
        <dbReference type="EMBL" id="BAD81768.1"/>
    </source>
</evidence>
<organism evidence="2">
    <name type="scientific">Oryza sativa subsp. japonica</name>
    <name type="common">Rice</name>
    <dbReference type="NCBI Taxonomy" id="39947"/>
    <lineage>
        <taxon>Eukaryota</taxon>
        <taxon>Viridiplantae</taxon>
        <taxon>Streptophyta</taxon>
        <taxon>Embryophyta</taxon>
        <taxon>Tracheophyta</taxon>
        <taxon>Spermatophyta</taxon>
        <taxon>Magnoliopsida</taxon>
        <taxon>Liliopsida</taxon>
        <taxon>Poales</taxon>
        <taxon>Poaceae</taxon>
        <taxon>BOP clade</taxon>
        <taxon>Oryzoideae</taxon>
        <taxon>Oryzeae</taxon>
        <taxon>Oryzinae</taxon>
        <taxon>Oryza</taxon>
        <taxon>Oryza sativa</taxon>
    </lineage>
</organism>
<gene>
    <name evidence="2" type="primary">P0414E03.4</name>
</gene>